<name>A0A0A1YU30_PSEFL</name>
<dbReference type="EMBL" id="ASGY01000251">
    <property type="protein sequence ID" value="KGE63967.1"/>
    <property type="molecule type" value="Genomic_DNA"/>
</dbReference>
<evidence type="ECO:0000313" key="2">
    <source>
        <dbReference type="EMBL" id="KGE63967.1"/>
    </source>
</evidence>
<proteinExistence type="predicted"/>
<protein>
    <submittedName>
        <fullName evidence="2">Uncharacterized protein</fullName>
    </submittedName>
</protein>
<gene>
    <name evidence="2" type="ORF">K814_0131640</name>
</gene>
<accession>A0A0A1YU30</accession>
<organism evidence="2 3">
    <name type="scientific">Pseudomonas fluorescens LMG 5329</name>
    <dbReference type="NCBI Taxonomy" id="1324332"/>
    <lineage>
        <taxon>Bacteria</taxon>
        <taxon>Pseudomonadati</taxon>
        <taxon>Pseudomonadota</taxon>
        <taxon>Gammaproteobacteria</taxon>
        <taxon>Pseudomonadales</taxon>
        <taxon>Pseudomonadaceae</taxon>
        <taxon>Pseudomonas</taxon>
    </lineage>
</organism>
<reference evidence="2 3" key="1">
    <citation type="journal article" date="2013" name="Genome Announc.">
        <title>Draft Genome Sequence of Pseudomonas fluorescens LMG 5329, a White Line-Inducing Principle-Producing Bioindicator for the Mushroom Pathogen Pseudomonas tolaasii.</title>
        <authorList>
            <person name="Ghequire M.G."/>
            <person name="Rokni-Zadeh H."/>
            <person name="Zarrineh P."/>
            <person name="De Mot R."/>
        </authorList>
    </citation>
    <scope>NUCLEOTIDE SEQUENCE [LARGE SCALE GENOMIC DNA]</scope>
    <source>
        <strain evidence="2 3">LMG 5329</strain>
    </source>
</reference>
<sequence>MTTLLQSPDFKEWAQQNRIDLSKSIVLFPPRGAIAGFAALTVKPPATARNALGIVKYFGSFVGGGSQALPLSWSIIMQASTVLASGQTSIRAPTDGMALAKDVAAFYGDPLPKTAEEANERATQLEQQKAFAGSAHEGKEDALEHQKSQMGDVSNRHTFARKVIGPVFDAFMPLYLDAQEKAGLPIGSGGSQNTALFSAPLKSALENLFDVTTLPLDPQSSYQRVQALKHPGEVTLKRFMEDHGWTIPTSLAELKSLFVSVTAASPLSPPHGDLGGALSWPVPPSHQVQVSSSQTLSMSPGAKHGLFRQLTSRLVLDTSMLAHPRRVIEGIIDSAEGQRVGKSLQDKFGGLHTESSVADWLLTALQLSLDQDTLLDRSGASTRNKVAGFDLASPAHFGKHPSQVVKALSDHLEGQQKASAELAPVAAHLLLARRAPAFLVKDVPATIAYGSHSWVGLEVAVARLEAKAPGSTALMTYAQVMANTNLAPITHHDQLVEYTAQQIALKDWGVANGVVETNAKDEYTAPQMTSIRTAFTRQIEELSAASTTFSTDMPTRRELAVEALKKAYGDDIDYEKPCIESLTKAQDRDDVGPHSIVDIYLNGGYGAALGRDWTSTDPSVAIERLKTPRDLPDINAAFDKAFPAYTSAMETAIGAQVKHLIATLPLEDRKNIEQGKLDIFKDVQVKTDNFGETTKATVPHKNAVLLKLERNGVVTLYEVNLQQKTIRKREDKNTAEPGKMIQDYRAGITTFEYPRVVPEGRYAATITDEKPTSDAIPDSYASDRTAYIAGALVKSADIGAYESEARGQTTFDSRQPFYMNSREILLNILPVYSAIKNFEAGNIGDGIIDLTLDAFGFMIGLSAAAKSAKALKVGASSAARITRAVKIVGRAAIGSLNPVDGIEKLPSIALKGARSASSSIKQLRGAAGQYDLLKASQRYDVAATGTYKLAEQTLETPAVMHAGKWYAYDSVTGKAYGAPLAMFSANSIAMGGEMQNFRIINNGLGMSEDVTKRGLRLTLDAHGGMIPNGKSALMQVDGEFLTPSELLDQLKASKVDLSKYSEIRLTMCNSGTGADESFAAQLAKMTNKPTEGFLGVMHTDSEVEDVAARMFKNGGVKQREYIDAHVNGVKKEITKYKMTGKTGDNRGIYTVSPDYNPVRFSSEGKLLPSKPVREPYTGEVIKPNGPQTPQSNPADVDFSDYEDLT</sequence>
<feature type="region of interest" description="Disordered" evidence="1">
    <location>
        <begin position="1162"/>
        <end position="1205"/>
    </location>
</feature>
<dbReference type="Proteomes" id="UP000030060">
    <property type="component" value="Unassembled WGS sequence"/>
</dbReference>
<evidence type="ECO:0000313" key="3">
    <source>
        <dbReference type="Proteomes" id="UP000030060"/>
    </source>
</evidence>
<dbReference type="AlphaFoldDB" id="A0A0A1YU30"/>
<evidence type="ECO:0000256" key="1">
    <source>
        <dbReference type="SAM" id="MobiDB-lite"/>
    </source>
</evidence>
<comment type="caution">
    <text evidence="2">The sequence shown here is derived from an EMBL/GenBank/DDBJ whole genome shotgun (WGS) entry which is preliminary data.</text>
</comment>